<dbReference type="RefSeq" id="WP_173060059.1">
    <property type="nucleotide sequence ID" value="NZ_BAABGO010000060.1"/>
</dbReference>
<reference evidence="2 3" key="1">
    <citation type="submission" date="2020-03" db="EMBL/GenBank/DDBJ databases">
        <title>Whole genome shotgun sequence of Phytohabitans houttuyneae NBRC 108639.</title>
        <authorList>
            <person name="Komaki H."/>
            <person name="Tamura T."/>
        </authorList>
    </citation>
    <scope>NUCLEOTIDE SEQUENCE [LARGE SCALE GENOMIC DNA]</scope>
    <source>
        <strain evidence="2 3">NBRC 108639</strain>
    </source>
</reference>
<gene>
    <name evidence="2" type="ORF">Phou_053860</name>
</gene>
<evidence type="ECO:0000313" key="3">
    <source>
        <dbReference type="Proteomes" id="UP000482800"/>
    </source>
</evidence>
<evidence type="ECO:0000256" key="1">
    <source>
        <dbReference type="SAM" id="Phobius"/>
    </source>
</evidence>
<keyword evidence="3" id="KW-1185">Reference proteome</keyword>
<organism evidence="2 3">
    <name type="scientific">Phytohabitans houttuyneae</name>
    <dbReference type="NCBI Taxonomy" id="1076126"/>
    <lineage>
        <taxon>Bacteria</taxon>
        <taxon>Bacillati</taxon>
        <taxon>Actinomycetota</taxon>
        <taxon>Actinomycetes</taxon>
        <taxon>Micromonosporales</taxon>
        <taxon>Micromonosporaceae</taxon>
    </lineage>
</organism>
<protein>
    <submittedName>
        <fullName evidence="2">Uncharacterized protein</fullName>
    </submittedName>
</protein>
<keyword evidence="1" id="KW-1133">Transmembrane helix</keyword>
<dbReference type="Proteomes" id="UP000482800">
    <property type="component" value="Unassembled WGS sequence"/>
</dbReference>
<keyword evidence="1" id="KW-0812">Transmembrane</keyword>
<dbReference type="EMBL" id="BLPF01000002">
    <property type="protein sequence ID" value="GFJ81206.1"/>
    <property type="molecule type" value="Genomic_DNA"/>
</dbReference>
<feature type="transmembrane region" description="Helical" evidence="1">
    <location>
        <begin position="46"/>
        <end position="64"/>
    </location>
</feature>
<comment type="caution">
    <text evidence="2">The sequence shown here is derived from an EMBL/GenBank/DDBJ whole genome shotgun (WGS) entry which is preliminary data.</text>
</comment>
<sequence>MSHQLRDDDVVARLQAGAPGYPAAGPDAERTLATARRALRRRRVRQAFGSVAAVAAMVVGLTAIDPIELPGLDTTVMPGGSDSLPDQGDPPVYPRERMLQDIADLEAEVRPVAEDLALTMYIDEKSGWGRPACRVFTWSRGAFRDRHSECANPDDPELPFDTASAAAFTQVSGAIERSGVDVYRIENGGWGPGMSFHLRDSSWHWNWYYSYIPGTAADAPPEERTQTALGVRRQVHVSGNWWFTVEPDD</sequence>
<keyword evidence="1" id="KW-0472">Membrane</keyword>
<reference evidence="2 3" key="2">
    <citation type="submission" date="2020-03" db="EMBL/GenBank/DDBJ databases">
        <authorList>
            <person name="Ichikawa N."/>
            <person name="Kimura A."/>
            <person name="Kitahashi Y."/>
            <person name="Uohara A."/>
        </authorList>
    </citation>
    <scope>NUCLEOTIDE SEQUENCE [LARGE SCALE GENOMIC DNA]</scope>
    <source>
        <strain evidence="2 3">NBRC 108639</strain>
    </source>
</reference>
<name>A0A6V8KGP3_9ACTN</name>
<dbReference type="AlphaFoldDB" id="A0A6V8KGP3"/>
<evidence type="ECO:0000313" key="2">
    <source>
        <dbReference type="EMBL" id="GFJ81206.1"/>
    </source>
</evidence>
<proteinExistence type="predicted"/>
<accession>A0A6V8KGP3</accession>